<keyword evidence="1" id="KW-0472">Membrane</keyword>
<keyword evidence="1" id="KW-0812">Transmembrane</keyword>
<protein>
    <submittedName>
        <fullName evidence="2">Uncharacterized protein</fullName>
    </submittedName>
</protein>
<name>A0A0F9UZL6_9ZZZZ</name>
<dbReference type="EMBL" id="LAZR01000741">
    <property type="protein sequence ID" value="KKN59063.1"/>
    <property type="molecule type" value="Genomic_DNA"/>
</dbReference>
<evidence type="ECO:0000313" key="2">
    <source>
        <dbReference type="EMBL" id="KKN59063.1"/>
    </source>
</evidence>
<dbReference type="PROSITE" id="PS51257">
    <property type="entry name" value="PROKAR_LIPOPROTEIN"/>
    <property type="match status" value="1"/>
</dbReference>
<sequence>MGKLVTFITLLIFMDLIFIATGQLCSSGAGCSIGSILLNAILDIGNVTASTFFSNLVGDITSLFNSGVGFAALIAGATVFLGASLLIPSEQRLFIPVAFAFALLTSDFVFIAVYLISLNAILGTFIMAPIVLIYILTVVEWLRGKD</sequence>
<feature type="transmembrane region" description="Helical" evidence="1">
    <location>
        <begin position="36"/>
        <end position="57"/>
    </location>
</feature>
<dbReference type="AlphaFoldDB" id="A0A0F9UZL6"/>
<feature type="transmembrane region" description="Helical" evidence="1">
    <location>
        <begin position="63"/>
        <end position="86"/>
    </location>
</feature>
<proteinExistence type="predicted"/>
<feature type="transmembrane region" description="Helical" evidence="1">
    <location>
        <begin position="122"/>
        <end position="142"/>
    </location>
</feature>
<organism evidence="2">
    <name type="scientific">marine sediment metagenome</name>
    <dbReference type="NCBI Taxonomy" id="412755"/>
    <lineage>
        <taxon>unclassified sequences</taxon>
        <taxon>metagenomes</taxon>
        <taxon>ecological metagenomes</taxon>
    </lineage>
</organism>
<evidence type="ECO:0000256" key="1">
    <source>
        <dbReference type="SAM" id="Phobius"/>
    </source>
</evidence>
<feature type="transmembrane region" description="Helical" evidence="1">
    <location>
        <begin position="93"/>
        <end position="116"/>
    </location>
</feature>
<keyword evidence="1" id="KW-1133">Transmembrane helix</keyword>
<gene>
    <name evidence="2" type="ORF">LCGC14_0546180</name>
</gene>
<feature type="transmembrane region" description="Helical" evidence="1">
    <location>
        <begin position="6"/>
        <end position="24"/>
    </location>
</feature>
<accession>A0A0F9UZL6</accession>
<comment type="caution">
    <text evidence="2">The sequence shown here is derived from an EMBL/GenBank/DDBJ whole genome shotgun (WGS) entry which is preliminary data.</text>
</comment>
<reference evidence="2" key="1">
    <citation type="journal article" date="2015" name="Nature">
        <title>Complex archaea that bridge the gap between prokaryotes and eukaryotes.</title>
        <authorList>
            <person name="Spang A."/>
            <person name="Saw J.H."/>
            <person name="Jorgensen S.L."/>
            <person name="Zaremba-Niedzwiedzka K."/>
            <person name="Martijn J."/>
            <person name="Lind A.E."/>
            <person name="van Eijk R."/>
            <person name="Schleper C."/>
            <person name="Guy L."/>
            <person name="Ettema T.J."/>
        </authorList>
    </citation>
    <scope>NUCLEOTIDE SEQUENCE</scope>
</reference>